<keyword evidence="13 17" id="KW-1015">Disulfide bond</keyword>
<evidence type="ECO:0000313" key="18">
    <source>
        <dbReference type="EMBL" id="CDR31291.1"/>
    </source>
</evidence>
<dbReference type="GO" id="GO:0046872">
    <property type="term" value="F:metal ion binding"/>
    <property type="evidence" value="ECO:0007669"/>
    <property type="project" value="UniProtKB-KW"/>
</dbReference>
<sequence length="242" mass="28316">MNFNQIIKENDSKHLVNFDTRFLEIKSNWEKENIKPNVLMHTCCAPCSTVVLEQIAKLCNLTIFFSNSNIHPIEEYQLRSLSQKKFIDDFNNTHSLNVKFIEDTYQPKTFIENVYKEHLELEIEGGKRCNYCYEMRLDRAALYAKEHGYDYFGSALTLSPHKNSQTINQIGYDVQAIYSVSYLPSDFKKRNGFKRSIEISKQYDIYRQCYCGCVFSAKQHGIDLKAVRCQAIDQIQDILKNL</sequence>
<dbReference type="KEGG" id="aoc:Aocu_12180"/>
<feature type="binding site" evidence="17">
    <location>
        <position position="132"/>
    </location>
    <ligand>
        <name>[4Fe-4S] cluster</name>
        <dbReference type="ChEBI" id="CHEBI:49883"/>
    </ligand>
</feature>
<dbReference type="PATRIC" id="fig|35623.3.peg.1218"/>
<dbReference type="InParanoid" id="A0A061AI74"/>
<dbReference type="GO" id="GO:0051539">
    <property type="term" value="F:4 iron, 4 sulfur cluster binding"/>
    <property type="evidence" value="ECO:0007669"/>
    <property type="project" value="UniProtKB-UniRule"/>
</dbReference>
<feature type="disulfide bond" description="Redox-active" evidence="17">
    <location>
        <begin position="211"/>
        <end position="213"/>
    </location>
</feature>
<evidence type="ECO:0000313" key="19">
    <source>
        <dbReference type="Proteomes" id="UP000032434"/>
    </source>
</evidence>
<evidence type="ECO:0000256" key="11">
    <source>
        <dbReference type="ARBA" id="ARBA00023004"/>
    </source>
</evidence>
<evidence type="ECO:0000256" key="9">
    <source>
        <dbReference type="ARBA" id="ARBA00022785"/>
    </source>
</evidence>
<dbReference type="Proteomes" id="UP000032434">
    <property type="component" value="Chromosome 1"/>
</dbReference>
<dbReference type="HAMAP" id="MF_02089">
    <property type="entry name" value="QueH"/>
    <property type="match status" value="1"/>
</dbReference>
<keyword evidence="10 17" id="KW-0560">Oxidoreductase</keyword>
<evidence type="ECO:0000256" key="10">
    <source>
        <dbReference type="ARBA" id="ARBA00023002"/>
    </source>
</evidence>
<evidence type="ECO:0000256" key="14">
    <source>
        <dbReference type="ARBA" id="ARBA00023284"/>
    </source>
</evidence>
<dbReference type="OrthoDB" id="9801033at2"/>
<evidence type="ECO:0000256" key="5">
    <source>
        <dbReference type="ARBA" id="ARBA00016895"/>
    </source>
</evidence>
<keyword evidence="6 17" id="KW-0004">4Fe-4S</keyword>
<comment type="similarity">
    <text evidence="3 17">Belongs to the QueH family.</text>
</comment>
<evidence type="ECO:0000256" key="7">
    <source>
        <dbReference type="ARBA" id="ARBA00022694"/>
    </source>
</evidence>
<reference evidence="19" key="1">
    <citation type="submission" date="2014-05" db="EMBL/GenBank/DDBJ databases">
        <authorList>
            <person name="Kube M."/>
        </authorList>
    </citation>
    <scope>NUCLEOTIDE SEQUENCE [LARGE SCALE GENOMIC DNA]</scope>
</reference>
<feature type="binding site" evidence="17">
    <location>
        <position position="44"/>
    </location>
    <ligand>
        <name>[4Fe-4S] cluster</name>
        <dbReference type="ChEBI" id="CHEBI:49883"/>
    </ligand>
</feature>
<evidence type="ECO:0000256" key="17">
    <source>
        <dbReference type="HAMAP-Rule" id="MF_02089"/>
    </source>
</evidence>
<comment type="pathway">
    <text evidence="2 17">tRNA modification; tRNA-queuosine biosynthesis.</text>
</comment>
<evidence type="ECO:0000256" key="12">
    <source>
        <dbReference type="ARBA" id="ARBA00023014"/>
    </source>
</evidence>
<comment type="catalytic activity">
    <reaction evidence="16 17">
        <text>epoxyqueuosine(34) in tRNA + AH2 = queuosine(34) in tRNA + A + H2O</text>
        <dbReference type="Rhea" id="RHEA:32159"/>
        <dbReference type="Rhea" id="RHEA-COMP:18571"/>
        <dbReference type="Rhea" id="RHEA-COMP:18582"/>
        <dbReference type="ChEBI" id="CHEBI:13193"/>
        <dbReference type="ChEBI" id="CHEBI:15377"/>
        <dbReference type="ChEBI" id="CHEBI:17499"/>
        <dbReference type="ChEBI" id="CHEBI:194431"/>
        <dbReference type="ChEBI" id="CHEBI:194443"/>
        <dbReference type="EC" id="1.17.99.6"/>
    </reaction>
</comment>
<evidence type="ECO:0000256" key="6">
    <source>
        <dbReference type="ARBA" id="ARBA00022485"/>
    </source>
</evidence>
<evidence type="ECO:0000256" key="8">
    <source>
        <dbReference type="ARBA" id="ARBA00022723"/>
    </source>
</evidence>
<dbReference type="Pfam" id="PF02677">
    <property type="entry name" value="QueH"/>
    <property type="match status" value="1"/>
</dbReference>
<keyword evidence="19" id="KW-1185">Reference proteome</keyword>
<dbReference type="PANTHER" id="PTHR36701">
    <property type="entry name" value="EPOXYQUEUOSINE REDUCTASE QUEH"/>
    <property type="match status" value="1"/>
</dbReference>
<name>A0A061AI74_9MOLU</name>
<dbReference type="PANTHER" id="PTHR36701:SF1">
    <property type="entry name" value="EPOXYQUEUOSINE REDUCTASE QUEH"/>
    <property type="match status" value="1"/>
</dbReference>
<keyword evidence="11 17" id="KW-0408">Iron</keyword>
<evidence type="ECO:0000256" key="15">
    <source>
        <dbReference type="ARBA" id="ARBA00031446"/>
    </source>
</evidence>
<comment type="function">
    <text evidence="1 17">Catalyzes the conversion of epoxyqueuosine (oQ) to queuosine (Q), which is a hypermodified base found in the wobble positions of tRNA(Asp), tRNA(Asn), tRNA(His) and tRNA(Tyr).</text>
</comment>
<evidence type="ECO:0000256" key="16">
    <source>
        <dbReference type="ARBA" id="ARBA00047415"/>
    </source>
</evidence>
<evidence type="ECO:0000256" key="4">
    <source>
        <dbReference type="ARBA" id="ARBA00012622"/>
    </source>
</evidence>
<dbReference type="HOGENOM" id="CLU_088177_1_0_14"/>
<evidence type="ECO:0000256" key="1">
    <source>
        <dbReference type="ARBA" id="ARBA00002268"/>
    </source>
</evidence>
<keyword evidence="9 17" id="KW-0671">Queuosine biosynthesis</keyword>
<feature type="binding site" evidence="17">
    <location>
        <position position="129"/>
    </location>
    <ligand>
        <name>[4Fe-4S] cluster</name>
        <dbReference type="ChEBI" id="CHEBI:49883"/>
    </ligand>
</feature>
<dbReference type="GO" id="GO:0008616">
    <property type="term" value="P:tRNA queuosine(34) biosynthetic process"/>
    <property type="evidence" value="ECO:0007669"/>
    <property type="project" value="UniProtKB-UniRule"/>
</dbReference>
<keyword evidence="12 17" id="KW-0411">Iron-sulfur</keyword>
<dbReference type="UniPathway" id="UPA00392"/>
<feature type="binding site" evidence="17">
    <location>
        <position position="43"/>
    </location>
    <ligand>
        <name>[4Fe-4S] cluster</name>
        <dbReference type="ChEBI" id="CHEBI:49883"/>
    </ligand>
</feature>
<keyword evidence="7 17" id="KW-0819">tRNA processing</keyword>
<dbReference type="EC" id="1.17.99.6" evidence="4 17"/>
<accession>A0A061AI74</accession>
<organism evidence="18 19">
    <name type="scientific">Acholeplasma oculi</name>
    <dbReference type="NCBI Taxonomy" id="35623"/>
    <lineage>
        <taxon>Bacteria</taxon>
        <taxon>Bacillati</taxon>
        <taxon>Mycoplasmatota</taxon>
        <taxon>Mollicutes</taxon>
        <taxon>Acholeplasmatales</taxon>
        <taxon>Acholeplasmataceae</taxon>
        <taxon>Acholeplasma</taxon>
    </lineage>
</organism>
<evidence type="ECO:0000256" key="3">
    <source>
        <dbReference type="ARBA" id="ARBA00008207"/>
    </source>
</evidence>
<evidence type="ECO:0000256" key="2">
    <source>
        <dbReference type="ARBA" id="ARBA00004691"/>
    </source>
</evidence>
<dbReference type="STRING" id="35623.Aocu_12180"/>
<evidence type="ECO:0000256" key="13">
    <source>
        <dbReference type="ARBA" id="ARBA00023157"/>
    </source>
</evidence>
<gene>
    <name evidence="17" type="primary">queH</name>
    <name evidence="18" type="ORF">Aocu_12180</name>
</gene>
<keyword evidence="8 17" id="KW-0479">Metal-binding</keyword>
<dbReference type="GO" id="GO:0052693">
    <property type="term" value="F:epoxyqueuosine reductase activity"/>
    <property type="evidence" value="ECO:0007669"/>
    <property type="project" value="UniProtKB-UniRule"/>
</dbReference>
<keyword evidence="14 17" id="KW-0676">Redox-active center</keyword>
<dbReference type="InterPro" id="IPR003828">
    <property type="entry name" value="QueH"/>
</dbReference>
<dbReference type="AlphaFoldDB" id="A0A061AI74"/>
<protein>
    <recommendedName>
        <fullName evidence="5 17">Epoxyqueuosine reductase QueH</fullName>
        <ecNumber evidence="4 17">1.17.99.6</ecNumber>
    </recommendedName>
    <alternativeName>
        <fullName evidence="15 17">Queuosine biosynthesis protein QueH</fullName>
    </alternativeName>
</protein>
<proteinExistence type="inferred from homology"/>
<dbReference type="EMBL" id="LK028559">
    <property type="protein sequence ID" value="CDR31291.1"/>
    <property type="molecule type" value="Genomic_DNA"/>
</dbReference>